<dbReference type="CTD" id="9947399"/>
<dbReference type="EMBL" id="JH712195">
    <property type="protein sequence ID" value="EFO18537.1"/>
    <property type="molecule type" value="Genomic_DNA"/>
</dbReference>
<proteinExistence type="predicted"/>
<dbReference type="InParanoid" id="A0A1S0TQU9"/>
<organism evidence="1">
    <name type="scientific">Loa loa</name>
    <name type="common">Eye worm</name>
    <name type="synonym">Filaria loa</name>
    <dbReference type="NCBI Taxonomy" id="7209"/>
    <lineage>
        <taxon>Eukaryota</taxon>
        <taxon>Metazoa</taxon>
        <taxon>Ecdysozoa</taxon>
        <taxon>Nematoda</taxon>
        <taxon>Chromadorea</taxon>
        <taxon>Rhabditida</taxon>
        <taxon>Spirurina</taxon>
        <taxon>Spiruromorpha</taxon>
        <taxon>Filarioidea</taxon>
        <taxon>Onchocercidae</taxon>
        <taxon>Loa</taxon>
    </lineage>
</organism>
<dbReference type="KEGG" id="loa:LOAG_09959"/>
<dbReference type="RefSeq" id="XP_003145534.1">
    <property type="nucleotide sequence ID" value="XM_003145486.1"/>
</dbReference>
<protein>
    <submittedName>
        <fullName evidence="1">Uncharacterized protein</fullName>
    </submittedName>
</protein>
<evidence type="ECO:0000313" key="1">
    <source>
        <dbReference type="EMBL" id="EFO18537.1"/>
    </source>
</evidence>
<name>A0A1S0TQU9_LOALO</name>
<dbReference type="GeneID" id="9947399"/>
<sequence>MKPPPSFSFTTTRKPHQRLTYISSSSTTNQNQVHFRHDAGQTKKMTRSTTYGEDIDEVKHQEVTRREECGGHVTAGYEHAWETGKGSAAAVVAADAITTAENC</sequence>
<gene>
    <name evidence="1" type="ORF">LOAG_09959</name>
</gene>
<accession>A0A1S0TQU9</accession>
<reference evidence="1" key="1">
    <citation type="submission" date="2012-04" db="EMBL/GenBank/DDBJ databases">
        <title>The Genome Sequence of Loa loa.</title>
        <authorList>
            <consortium name="The Broad Institute Genome Sequencing Platform"/>
            <consortium name="Broad Institute Genome Sequencing Center for Infectious Disease"/>
            <person name="Nutman T.B."/>
            <person name="Fink D.L."/>
            <person name="Russ C."/>
            <person name="Young S."/>
            <person name="Zeng Q."/>
            <person name="Gargeya S."/>
            <person name="Alvarado L."/>
            <person name="Berlin A."/>
            <person name="Chapman S.B."/>
            <person name="Chen Z."/>
            <person name="Freedman E."/>
            <person name="Gellesch M."/>
            <person name="Goldberg J."/>
            <person name="Griggs A."/>
            <person name="Gujja S."/>
            <person name="Heilman E.R."/>
            <person name="Heiman D."/>
            <person name="Howarth C."/>
            <person name="Mehta T."/>
            <person name="Neiman D."/>
            <person name="Pearson M."/>
            <person name="Roberts A."/>
            <person name="Saif S."/>
            <person name="Shea T."/>
            <person name="Shenoy N."/>
            <person name="Sisk P."/>
            <person name="Stolte C."/>
            <person name="Sykes S."/>
            <person name="White J."/>
            <person name="Yandava C."/>
            <person name="Haas B."/>
            <person name="Henn M.R."/>
            <person name="Nusbaum C."/>
            <person name="Birren B."/>
        </authorList>
    </citation>
    <scope>NUCLEOTIDE SEQUENCE [LARGE SCALE GENOMIC DNA]</scope>
</reference>
<dbReference type="AlphaFoldDB" id="A0A1S0TQU9"/>